<comment type="caution">
    <text evidence="2">The sequence shown here is derived from an EMBL/GenBank/DDBJ whole genome shotgun (WGS) entry which is preliminary data.</text>
</comment>
<keyword evidence="3" id="KW-1185">Reference proteome</keyword>
<feature type="region of interest" description="Disordered" evidence="1">
    <location>
        <begin position="1"/>
        <end position="20"/>
    </location>
</feature>
<dbReference type="EMBL" id="JAAMPC010000009">
    <property type="protein sequence ID" value="KAG2292675.1"/>
    <property type="molecule type" value="Genomic_DNA"/>
</dbReference>
<evidence type="ECO:0000256" key="1">
    <source>
        <dbReference type="SAM" id="MobiDB-lite"/>
    </source>
</evidence>
<proteinExistence type="predicted"/>
<name>A0A8X7RTI4_BRACI</name>
<dbReference type="Proteomes" id="UP000886595">
    <property type="component" value="Unassembled WGS sequence"/>
</dbReference>
<protein>
    <submittedName>
        <fullName evidence="2">Uncharacterized protein</fullName>
    </submittedName>
</protein>
<accession>A0A8X7RTI4</accession>
<sequence length="62" mass="6775">MKFREWDPGTGGAKGISDHHYGCLEPNRKGFKGSDTTDTIEIRRDLGNNGKLGIVGFGIYCS</sequence>
<evidence type="ECO:0000313" key="2">
    <source>
        <dbReference type="EMBL" id="KAG2292675.1"/>
    </source>
</evidence>
<reference evidence="2 3" key="1">
    <citation type="submission" date="2020-02" db="EMBL/GenBank/DDBJ databases">
        <authorList>
            <person name="Ma Q."/>
            <person name="Huang Y."/>
            <person name="Song X."/>
            <person name="Pei D."/>
        </authorList>
    </citation>
    <scope>NUCLEOTIDE SEQUENCE [LARGE SCALE GENOMIC DNA]</scope>
    <source>
        <strain evidence="2">Sxm20200214</strain>
        <tissue evidence="2">Leaf</tissue>
    </source>
</reference>
<evidence type="ECO:0000313" key="3">
    <source>
        <dbReference type="Proteomes" id="UP000886595"/>
    </source>
</evidence>
<gene>
    <name evidence="2" type="ORF">Bca52824_039344</name>
</gene>
<organism evidence="2 3">
    <name type="scientific">Brassica carinata</name>
    <name type="common">Ethiopian mustard</name>
    <name type="synonym">Abyssinian cabbage</name>
    <dbReference type="NCBI Taxonomy" id="52824"/>
    <lineage>
        <taxon>Eukaryota</taxon>
        <taxon>Viridiplantae</taxon>
        <taxon>Streptophyta</taxon>
        <taxon>Embryophyta</taxon>
        <taxon>Tracheophyta</taxon>
        <taxon>Spermatophyta</taxon>
        <taxon>Magnoliopsida</taxon>
        <taxon>eudicotyledons</taxon>
        <taxon>Gunneridae</taxon>
        <taxon>Pentapetalae</taxon>
        <taxon>rosids</taxon>
        <taxon>malvids</taxon>
        <taxon>Brassicales</taxon>
        <taxon>Brassicaceae</taxon>
        <taxon>Brassiceae</taxon>
        <taxon>Brassica</taxon>
    </lineage>
</organism>
<dbReference type="AlphaFoldDB" id="A0A8X7RTI4"/>